<protein>
    <submittedName>
        <fullName evidence="2">Co-chaperonin GroES</fullName>
    </submittedName>
</protein>
<sequence>MTEMTALEEKWAIEEAEKAAAAVAQATADAFAVAEARKDHDEQVSNIREHLPQATGWRVIVLPYRGARKTKGGIELADQTLERQQLTTTCAYVLSVGPLAYKDEAKFPTGAWCKEGDWIIFGRYAGARMAIDGGEIRILNDDEILATIKDPEDILHI</sequence>
<dbReference type="InterPro" id="IPR011032">
    <property type="entry name" value="GroES-like_sf"/>
</dbReference>
<keyword evidence="1" id="KW-0143">Chaperone</keyword>
<dbReference type="GO" id="GO:0005524">
    <property type="term" value="F:ATP binding"/>
    <property type="evidence" value="ECO:0007669"/>
    <property type="project" value="InterPro"/>
</dbReference>
<evidence type="ECO:0000256" key="1">
    <source>
        <dbReference type="ARBA" id="ARBA00023186"/>
    </source>
</evidence>
<dbReference type="Gene3D" id="2.30.33.40">
    <property type="entry name" value="GroES chaperonin"/>
    <property type="match status" value="1"/>
</dbReference>
<reference evidence="2" key="1">
    <citation type="submission" date="2016-03" db="EMBL/GenBank/DDBJ databases">
        <title>Novel chaperonins are prevalent in the virioplankton and link to viral biology and ecology.</title>
        <authorList>
            <person name="Marine R.L."/>
            <person name="Nasko D.J."/>
            <person name="Polson S.W."/>
            <person name="Wommack K.E."/>
        </authorList>
    </citation>
    <scope>NUCLEOTIDE SEQUENCE</scope>
</reference>
<dbReference type="GO" id="GO:0044183">
    <property type="term" value="F:protein folding chaperone"/>
    <property type="evidence" value="ECO:0007669"/>
    <property type="project" value="InterPro"/>
</dbReference>
<proteinExistence type="predicted"/>
<name>A0A221S3F1_9VIRU</name>
<dbReference type="EMBL" id="KU970887">
    <property type="protein sequence ID" value="ASN63481.1"/>
    <property type="molecule type" value="Genomic_DNA"/>
</dbReference>
<accession>A0A221S3F1</accession>
<dbReference type="CDD" id="cd00320">
    <property type="entry name" value="cpn10"/>
    <property type="match status" value="1"/>
</dbReference>
<dbReference type="Pfam" id="PF00166">
    <property type="entry name" value="Cpn10"/>
    <property type="match status" value="1"/>
</dbReference>
<organism evidence="2">
    <name type="scientific">uncultured virus</name>
    <dbReference type="NCBI Taxonomy" id="340016"/>
    <lineage>
        <taxon>Viruses</taxon>
        <taxon>environmental samples</taxon>
    </lineage>
</organism>
<dbReference type="SUPFAM" id="SSF50129">
    <property type="entry name" value="GroES-like"/>
    <property type="match status" value="1"/>
</dbReference>
<dbReference type="InterPro" id="IPR020818">
    <property type="entry name" value="Chaperonin_GroES"/>
</dbReference>
<gene>
    <name evidence="2" type="primary">groES</name>
</gene>
<dbReference type="InterPro" id="IPR037124">
    <property type="entry name" value="Chaperonin_GroES_sf"/>
</dbReference>
<evidence type="ECO:0000313" key="2">
    <source>
        <dbReference type="EMBL" id="ASN63481.1"/>
    </source>
</evidence>
<dbReference type="SMART" id="SM00883">
    <property type="entry name" value="Cpn10"/>
    <property type="match status" value="1"/>
</dbReference>